<proteinExistence type="predicted"/>
<accession>A0ABX7N335</accession>
<dbReference type="InterPro" id="IPR013154">
    <property type="entry name" value="ADH-like_N"/>
</dbReference>
<keyword evidence="3" id="KW-1185">Reference proteome</keyword>
<dbReference type="CDD" id="cd08276">
    <property type="entry name" value="MDR7"/>
    <property type="match status" value="1"/>
</dbReference>
<dbReference type="SUPFAM" id="SSF50129">
    <property type="entry name" value="GroES-like"/>
    <property type="match status" value="1"/>
</dbReference>
<dbReference type="InterPro" id="IPR036291">
    <property type="entry name" value="NAD(P)-bd_dom_sf"/>
</dbReference>
<dbReference type="SMART" id="SM00829">
    <property type="entry name" value="PKS_ER"/>
    <property type="match status" value="1"/>
</dbReference>
<dbReference type="PANTHER" id="PTHR45033">
    <property type="match status" value="1"/>
</dbReference>
<evidence type="ECO:0000313" key="3">
    <source>
        <dbReference type="Proteomes" id="UP000663090"/>
    </source>
</evidence>
<dbReference type="Gene3D" id="3.40.50.720">
    <property type="entry name" value="NAD(P)-binding Rossmann-like Domain"/>
    <property type="match status" value="1"/>
</dbReference>
<protein>
    <submittedName>
        <fullName evidence="2">NAD(P)-dependent alcohol dehydrogenase</fullName>
    </submittedName>
</protein>
<dbReference type="InterPro" id="IPR011032">
    <property type="entry name" value="GroES-like_sf"/>
</dbReference>
<evidence type="ECO:0000259" key="1">
    <source>
        <dbReference type="SMART" id="SM00829"/>
    </source>
</evidence>
<dbReference type="Pfam" id="PF08240">
    <property type="entry name" value="ADH_N"/>
    <property type="match status" value="1"/>
</dbReference>
<dbReference type="Pfam" id="PF00107">
    <property type="entry name" value="ADH_zinc_N"/>
    <property type="match status" value="1"/>
</dbReference>
<dbReference type="SUPFAM" id="SSF51735">
    <property type="entry name" value="NAD(P)-binding Rossmann-fold domains"/>
    <property type="match status" value="1"/>
</dbReference>
<gene>
    <name evidence="2" type="ORF">JY572_32530</name>
</gene>
<feature type="domain" description="Enoyl reductase (ER)" evidence="1">
    <location>
        <begin position="14"/>
        <end position="337"/>
    </location>
</feature>
<dbReference type="PANTHER" id="PTHR45033:SF2">
    <property type="entry name" value="ZINC-TYPE ALCOHOL DEHYDROGENASE-LIKE PROTEIN C1773.06C"/>
    <property type="match status" value="1"/>
</dbReference>
<dbReference type="InterPro" id="IPR052711">
    <property type="entry name" value="Zinc_ADH-like"/>
</dbReference>
<dbReference type="EMBL" id="CP071091">
    <property type="protein sequence ID" value="QSQ13038.1"/>
    <property type="molecule type" value="Genomic_DNA"/>
</dbReference>
<evidence type="ECO:0000313" key="2">
    <source>
        <dbReference type="EMBL" id="QSQ13038.1"/>
    </source>
</evidence>
<reference evidence="2 3" key="1">
    <citation type="submission" date="2021-02" db="EMBL/GenBank/DDBJ databases">
        <title>De Novo genome assembly of isolated myxobacteria.</title>
        <authorList>
            <person name="Stevens D.C."/>
        </authorList>
    </citation>
    <scope>NUCLEOTIDE SEQUENCE [LARGE SCALE GENOMIC DNA]</scope>
    <source>
        <strain evidence="2 3">SCHIC003</strain>
    </source>
</reference>
<dbReference type="InterPro" id="IPR020843">
    <property type="entry name" value="ER"/>
</dbReference>
<dbReference type="Gene3D" id="3.90.180.10">
    <property type="entry name" value="Medium-chain alcohol dehydrogenases, catalytic domain"/>
    <property type="match status" value="1"/>
</dbReference>
<organism evidence="2 3">
    <name type="scientific">Myxococcus landrumensis</name>
    <dbReference type="NCBI Taxonomy" id="2813577"/>
    <lineage>
        <taxon>Bacteria</taxon>
        <taxon>Pseudomonadati</taxon>
        <taxon>Myxococcota</taxon>
        <taxon>Myxococcia</taxon>
        <taxon>Myxococcales</taxon>
        <taxon>Cystobacterineae</taxon>
        <taxon>Myxococcaceae</taxon>
        <taxon>Myxococcus</taxon>
    </lineage>
</organism>
<dbReference type="Proteomes" id="UP000663090">
    <property type="component" value="Chromosome"/>
</dbReference>
<dbReference type="InterPro" id="IPR013149">
    <property type="entry name" value="ADH-like_C"/>
</dbReference>
<name>A0ABX7N335_9BACT</name>
<sequence length="341" mass="35942">MEGVMKRWELREPGRANLKLTSVAIPTPKPGEALVRVRAVSLNYRDKLILDATAPRASREPLVPTSDMAGEVVATGEGVTRVRKGERVLAAFNPLWVDGPPVRVDGVIPSLGGALPGVLSEYVSVPESWLVAAPRTLDDVKASTLPCAGLTAWTALMEHGAPRPGQTVVTQGTGGVSLFAVQLASALGARVIVTSGDEAKLARAKALGAAHGIHRRQTPDWEQAVLELTGGRGADVVLEVVGGDNLGHSVRALASGGRIALIGVLEGFEARFPAVPLFQTHGIIQGVMVGHRRGLEELVRAVDTLRLEPVVDATYALDAFPQALEHLDRGPFGKLVVRVGT</sequence>